<feature type="compositionally biased region" description="Basic and acidic residues" evidence="4">
    <location>
        <begin position="83"/>
        <end position="94"/>
    </location>
</feature>
<dbReference type="InterPro" id="IPR018060">
    <property type="entry name" value="HTH_AraC"/>
</dbReference>
<gene>
    <name evidence="6" type="ORF">HLB44_08970</name>
</gene>
<accession>A0ABX2EES4</accession>
<dbReference type="SUPFAM" id="SSF46689">
    <property type="entry name" value="Homeodomain-like"/>
    <property type="match status" value="2"/>
</dbReference>
<keyword evidence="7" id="KW-1185">Reference proteome</keyword>
<reference evidence="6 7" key="1">
    <citation type="submission" date="2020-05" db="EMBL/GenBank/DDBJ databases">
        <title>Aquincola sp. isolate from soil.</title>
        <authorList>
            <person name="Han J."/>
            <person name="Kim D.-U."/>
        </authorList>
    </citation>
    <scope>NUCLEOTIDE SEQUENCE [LARGE SCALE GENOMIC DNA]</scope>
    <source>
        <strain evidence="6 7">S2</strain>
    </source>
</reference>
<dbReference type="InterPro" id="IPR032783">
    <property type="entry name" value="AraC_lig"/>
</dbReference>
<dbReference type="Pfam" id="PF12833">
    <property type="entry name" value="HTH_18"/>
    <property type="match status" value="1"/>
</dbReference>
<keyword evidence="2" id="KW-0238">DNA-binding</keyword>
<keyword evidence="1" id="KW-0805">Transcription regulation</keyword>
<dbReference type="PROSITE" id="PS00041">
    <property type="entry name" value="HTH_ARAC_FAMILY_1"/>
    <property type="match status" value="1"/>
</dbReference>
<evidence type="ECO:0000313" key="7">
    <source>
        <dbReference type="Proteomes" id="UP000737171"/>
    </source>
</evidence>
<comment type="caution">
    <text evidence="6">The sequence shown here is derived from an EMBL/GenBank/DDBJ whole genome shotgun (WGS) entry which is preliminary data.</text>
</comment>
<organism evidence="6 7">
    <name type="scientific">Pseudaquabacterium terrae</name>
    <dbReference type="NCBI Taxonomy" id="2732868"/>
    <lineage>
        <taxon>Bacteria</taxon>
        <taxon>Pseudomonadati</taxon>
        <taxon>Pseudomonadota</taxon>
        <taxon>Betaproteobacteria</taxon>
        <taxon>Burkholderiales</taxon>
        <taxon>Sphaerotilaceae</taxon>
        <taxon>Pseudaquabacterium</taxon>
    </lineage>
</organism>
<dbReference type="InterPro" id="IPR020449">
    <property type="entry name" value="Tscrpt_reg_AraC-type_HTH"/>
</dbReference>
<sequence>MPGGIRERCRVAVADHPSDSVTDRPATPAAAARRRGNGRPAAARSSGCAAHRRATRAARRRLRRQSGAPAGSTSGRGRWRAPRLPDVRCQRSGETDGAPPWHLRPMVCAAVRFEHPAARHLVSLLPPQIVIDAADVPDADWLHGTLRLMAAEARQPRPGGETVITRLADILVIQAIRGWIAQAPQAQTGWLGALQDRQIGRAITLIQREPARDWTLESLAAAVAMSRSAFAARFTERVGMPAMQYLTQWRMQLAQSWLQAPGALLADVAERAGYRSEAAFSRAFKRHAGIAPGAARGAQARAAGAEIR</sequence>
<evidence type="ECO:0000256" key="3">
    <source>
        <dbReference type="ARBA" id="ARBA00023163"/>
    </source>
</evidence>
<dbReference type="Proteomes" id="UP000737171">
    <property type="component" value="Unassembled WGS sequence"/>
</dbReference>
<feature type="domain" description="HTH araC/xylS-type" evidence="5">
    <location>
        <begin position="200"/>
        <end position="298"/>
    </location>
</feature>
<dbReference type="PANTHER" id="PTHR46796">
    <property type="entry name" value="HTH-TYPE TRANSCRIPTIONAL ACTIVATOR RHAS-RELATED"/>
    <property type="match status" value="1"/>
</dbReference>
<dbReference type="Pfam" id="PF12852">
    <property type="entry name" value="Cupin_6"/>
    <property type="match status" value="1"/>
</dbReference>
<dbReference type="InterPro" id="IPR018062">
    <property type="entry name" value="HTH_AraC-typ_CS"/>
</dbReference>
<protein>
    <submittedName>
        <fullName evidence="6">AraC family transcriptional regulator</fullName>
    </submittedName>
</protein>
<dbReference type="InterPro" id="IPR009057">
    <property type="entry name" value="Homeodomain-like_sf"/>
</dbReference>
<keyword evidence="3" id="KW-0804">Transcription</keyword>
<evidence type="ECO:0000256" key="2">
    <source>
        <dbReference type="ARBA" id="ARBA00023125"/>
    </source>
</evidence>
<dbReference type="PRINTS" id="PR00032">
    <property type="entry name" value="HTHARAC"/>
</dbReference>
<evidence type="ECO:0000259" key="5">
    <source>
        <dbReference type="PROSITE" id="PS01124"/>
    </source>
</evidence>
<dbReference type="EMBL" id="JABRWJ010000002">
    <property type="protein sequence ID" value="NRF67111.1"/>
    <property type="molecule type" value="Genomic_DNA"/>
</dbReference>
<evidence type="ECO:0000256" key="1">
    <source>
        <dbReference type="ARBA" id="ARBA00023015"/>
    </source>
</evidence>
<dbReference type="PROSITE" id="PS01124">
    <property type="entry name" value="HTH_ARAC_FAMILY_2"/>
    <property type="match status" value="1"/>
</dbReference>
<evidence type="ECO:0000256" key="4">
    <source>
        <dbReference type="SAM" id="MobiDB-lite"/>
    </source>
</evidence>
<dbReference type="PANTHER" id="PTHR46796:SF7">
    <property type="entry name" value="ARAC FAMILY TRANSCRIPTIONAL REGULATOR"/>
    <property type="match status" value="1"/>
</dbReference>
<dbReference type="SMART" id="SM00342">
    <property type="entry name" value="HTH_ARAC"/>
    <property type="match status" value="1"/>
</dbReference>
<feature type="compositionally biased region" description="Basic residues" evidence="4">
    <location>
        <begin position="50"/>
        <end position="64"/>
    </location>
</feature>
<dbReference type="InterPro" id="IPR050204">
    <property type="entry name" value="AraC_XylS_family_regulators"/>
</dbReference>
<proteinExistence type="predicted"/>
<name>A0ABX2EES4_9BURK</name>
<feature type="region of interest" description="Disordered" evidence="4">
    <location>
        <begin position="11"/>
        <end position="96"/>
    </location>
</feature>
<dbReference type="Gene3D" id="1.10.10.60">
    <property type="entry name" value="Homeodomain-like"/>
    <property type="match status" value="2"/>
</dbReference>
<evidence type="ECO:0000313" key="6">
    <source>
        <dbReference type="EMBL" id="NRF67111.1"/>
    </source>
</evidence>